<comment type="similarity">
    <text evidence="1">Belongs to the enoyl-CoA hydratase/isomerase family.</text>
</comment>
<dbReference type="RefSeq" id="WP_221440478.1">
    <property type="nucleotide sequence ID" value="NZ_JACHMM010000001.1"/>
</dbReference>
<dbReference type="PANTHER" id="PTHR43459:SF1">
    <property type="entry name" value="EG:BACN32G11.4 PROTEIN"/>
    <property type="match status" value="1"/>
</dbReference>
<gene>
    <name evidence="2" type="ORF">HD601_000479</name>
</gene>
<sequence>MTPVRYQADDGVGVITLDRPDSMNSLDTATKVALRDVVLEAAADDAVRAVVLTGSGRAFCVGQDLKEHAQALASGDSGLAATVREHYNPTVKALLTMPKPVVAAVNGVAAGAGASYAFACDLRIVADTAGFNLAFAAIGLSSDTGSSWTLPRLVGWAKARELLLRPRTVDAGEALALGLATEVVAAADVLPRAMELAHEFAHGPTQAYAALRQALEFSATHGLDESLAHEADLMQRTGDTDDHRAAVEAFLAKQAMVFHGR</sequence>
<dbReference type="InterPro" id="IPR029045">
    <property type="entry name" value="ClpP/crotonase-like_dom_sf"/>
</dbReference>
<proteinExistence type="inferred from homology"/>
<keyword evidence="2" id="KW-0413">Isomerase</keyword>
<accession>A0A7W9GLE0</accession>
<dbReference type="EC" id="5.3.3.18" evidence="2"/>
<organism evidence="2 3">
    <name type="scientific">Jiangella mangrovi</name>
    <dbReference type="NCBI Taxonomy" id="1524084"/>
    <lineage>
        <taxon>Bacteria</taxon>
        <taxon>Bacillati</taxon>
        <taxon>Actinomycetota</taxon>
        <taxon>Actinomycetes</taxon>
        <taxon>Jiangellales</taxon>
        <taxon>Jiangellaceae</taxon>
        <taxon>Jiangella</taxon>
    </lineage>
</organism>
<dbReference type="Proteomes" id="UP000542813">
    <property type="component" value="Unassembled WGS sequence"/>
</dbReference>
<dbReference type="Gene3D" id="1.10.12.10">
    <property type="entry name" value="Lyase 2-enoyl-coa Hydratase, Chain A, domain 2"/>
    <property type="match status" value="1"/>
</dbReference>
<dbReference type="EMBL" id="JACHMM010000001">
    <property type="protein sequence ID" value="MBB5785904.1"/>
    <property type="molecule type" value="Genomic_DNA"/>
</dbReference>
<dbReference type="InterPro" id="IPR001753">
    <property type="entry name" value="Enoyl-CoA_hydra/iso"/>
</dbReference>
<keyword evidence="3" id="KW-1185">Reference proteome</keyword>
<evidence type="ECO:0000256" key="1">
    <source>
        <dbReference type="ARBA" id="ARBA00005254"/>
    </source>
</evidence>
<evidence type="ECO:0000313" key="3">
    <source>
        <dbReference type="Proteomes" id="UP000542813"/>
    </source>
</evidence>
<dbReference type="Pfam" id="PF00378">
    <property type="entry name" value="ECH_1"/>
    <property type="match status" value="1"/>
</dbReference>
<dbReference type="SUPFAM" id="SSF52096">
    <property type="entry name" value="ClpP/crotonase"/>
    <property type="match status" value="1"/>
</dbReference>
<dbReference type="InterPro" id="IPR014748">
    <property type="entry name" value="Enoyl-CoA_hydra_C"/>
</dbReference>
<comment type="caution">
    <text evidence="2">The sequence shown here is derived from an EMBL/GenBank/DDBJ whole genome shotgun (WGS) entry which is preliminary data.</text>
</comment>
<dbReference type="CDD" id="cd06558">
    <property type="entry name" value="crotonase-like"/>
    <property type="match status" value="1"/>
</dbReference>
<dbReference type="Gene3D" id="3.90.226.10">
    <property type="entry name" value="2-enoyl-CoA Hydratase, Chain A, domain 1"/>
    <property type="match status" value="1"/>
</dbReference>
<dbReference type="GO" id="GO:0016853">
    <property type="term" value="F:isomerase activity"/>
    <property type="evidence" value="ECO:0007669"/>
    <property type="project" value="UniProtKB-KW"/>
</dbReference>
<protein>
    <submittedName>
        <fullName evidence="2">2-(1,2-epoxy-1,2-dihydrophenyl)acetyl-CoA isomerase</fullName>
        <ecNumber evidence="2">5.3.3.18</ecNumber>
    </submittedName>
</protein>
<reference evidence="2 3" key="1">
    <citation type="submission" date="2020-08" db="EMBL/GenBank/DDBJ databases">
        <title>Sequencing the genomes of 1000 actinobacteria strains.</title>
        <authorList>
            <person name="Klenk H.-P."/>
        </authorList>
    </citation>
    <scope>NUCLEOTIDE SEQUENCE [LARGE SCALE GENOMIC DNA]</scope>
    <source>
        <strain evidence="2 3">DSM 102122</strain>
    </source>
</reference>
<dbReference type="AlphaFoldDB" id="A0A7W9GLE0"/>
<evidence type="ECO:0000313" key="2">
    <source>
        <dbReference type="EMBL" id="MBB5785904.1"/>
    </source>
</evidence>
<name>A0A7W9GLE0_9ACTN</name>
<dbReference type="PANTHER" id="PTHR43459">
    <property type="entry name" value="ENOYL-COA HYDRATASE"/>
    <property type="match status" value="1"/>
</dbReference>